<feature type="non-terminal residue" evidence="8">
    <location>
        <position position="737"/>
    </location>
</feature>
<evidence type="ECO:0000256" key="5">
    <source>
        <dbReference type="ARBA" id="ARBA00045897"/>
    </source>
</evidence>
<comment type="caution">
    <text evidence="8">The sequence shown here is derived from an EMBL/GenBank/DDBJ whole genome shotgun (WGS) entry which is preliminary data.</text>
</comment>
<keyword evidence="9" id="KW-1185">Reference proteome</keyword>
<feature type="region of interest" description="Disordered" evidence="6">
    <location>
        <begin position="310"/>
        <end position="329"/>
    </location>
</feature>
<dbReference type="STRING" id="4846.A0A367J7Q8"/>
<accession>A0A367J7Q8</accession>
<evidence type="ECO:0000256" key="4">
    <source>
        <dbReference type="ARBA" id="ARBA00034552"/>
    </source>
</evidence>
<sequence length="737" mass="83446">MQGCQSAGYERIHNRMKQLMYPETCGYRSVTGGLMERLRELSSDQIREYHQSYYRPDNLCLVITGKVDKDELMKTLEVVEESILKKGPLPEMKRPWISTGDFPNLEKNLEETVLFADEDESMGTLLIAWNGPKSSDYFAQKELEVLNVYLTDSSVSVLQKEFVEIEEPLCTDVDFYISDHLKSTLSFTASSVPTEEMERLPSEFFSTLNRLVEENDIDMTRMATVIEKEILGLLKSAETEAHDTAAAVAISDFLYGTEDGSSLKASVKDQEYLNKLANYSAKDWLNVLKKWYIDAPHLILYGKPSAEFAEQQSNEESQRIEKQRNDLGPEKLEELQKKLDESTAQNDVAIPKGLLESFAIPPISSIKFIDLVTARNNDKSIDNHIQERINQDNKANVPLFIQYDHIKSQFVNISAYITGSSVPSHLLPYTRLFLQCIFSLPIEKDGKLIPYEDIVKGLEEDTVDYDADLGTSTYRFKELVVFKLKAKTSKYKKAIQWLKDIMWNTKFTAERLKIVATQILGDIPQAKREGYGMAANTIQALELDPKKSLFGANNILYQTEFLQKVINELEENPASVLADLNEYREALCSPENIKIHISSDILQLEDPKSSFHGFTDQKEIGPSAPINLAKDILSDAGKEPGNQGLIVNLSAVESTFSFHSTKGPTQFDDPDIAPTLVLMELLDAMEGIFWKLIRGKGLAYSTRLRESVESGLLYFSIYNSPDAFKAFEQAKWVIEQL</sequence>
<evidence type="ECO:0000313" key="9">
    <source>
        <dbReference type="Proteomes" id="UP000253551"/>
    </source>
</evidence>
<dbReference type="EMBL" id="PJQM01004050">
    <property type="protein sequence ID" value="RCH85935.1"/>
    <property type="molecule type" value="Genomic_DNA"/>
</dbReference>
<comment type="function">
    <text evidence="5">Degrades mitochondrial transit peptides after their cleavage in the intermembrane space or in the matrix, and presequence peptides; clearance of these peptides is required to keep the presequence processing machinery running. Preferentially cleaves the N-terminal side of paired basic amino acid residues. Also degrades other unstructured peptides. May function as an ATP-dependent peptidase as opposed to a metalloendopeptidase.</text>
</comment>
<dbReference type="GO" id="GO:0046872">
    <property type="term" value="F:metal ion binding"/>
    <property type="evidence" value="ECO:0007669"/>
    <property type="project" value="InterPro"/>
</dbReference>
<organism evidence="8 9">
    <name type="scientific">Rhizopus stolonifer</name>
    <name type="common">Rhizopus nigricans</name>
    <dbReference type="NCBI Taxonomy" id="4846"/>
    <lineage>
        <taxon>Eukaryota</taxon>
        <taxon>Fungi</taxon>
        <taxon>Fungi incertae sedis</taxon>
        <taxon>Mucoromycota</taxon>
        <taxon>Mucoromycotina</taxon>
        <taxon>Mucoromycetes</taxon>
        <taxon>Mucorales</taxon>
        <taxon>Mucorineae</taxon>
        <taxon>Rhizopodaceae</taxon>
        <taxon>Rhizopus</taxon>
    </lineage>
</organism>
<comment type="subunit">
    <text evidence="2">Monomer and homodimer; homodimerization is induced by binding of the substrate.</text>
</comment>
<dbReference type="InterPro" id="IPR011249">
    <property type="entry name" value="Metalloenz_LuxS/M16"/>
</dbReference>
<dbReference type="Gene3D" id="3.30.830.10">
    <property type="entry name" value="Metalloenzyme, LuxS/M16 peptidase-like"/>
    <property type="match status" value="4"/>
</dbReference>
<feature type="compositionally biased region" description="Basic and acidic residues" evidence="6">
    <location>
        <begin position="316"/>
        <end position="329"/>
    </location>
</feature>
<protein>
    <recommendedName>
        <fullName evidence="3">Presequence protease, mitochondrial</fullName>
    </recommendedName>
    <alternativeName>
        <fullName evidence="4">Pitrilysin metalloproteinase</fullName>
    </alternativeName>
</protein>
<evidence type="ECO:0000256" key="6">
    <source>
        <dbReference type="SAM" id="MobiDB-lite"/>
    </source>
</evidence>
<name>A0A367J7Q8_RHIST</name>
<dbReference type="Proteomes" id="UP000253551">
    <property type="component" value="Unassembled WGS sequence"/>
</dbReference>
<feature type="domain" description="Peptidase M16C associated" evidence="7">
    <location>
        <begin position="302"/>
        <end position="565"/>
    </location>
</feature>
<dbReference type="PANTHER" id="PTHR43016">
    <property type="entry name" value="PRESEQUENCE PROTEASE"/>
    <property type="match status" value="1"/>
</dbReference>
<evidence type="ECO:0000256" key="2">
    <source>
        <dbReference type="ARBA" id="ARBA00011853"/>
    </source>
</evidence>
<dbReference type="GO" id="GO:0006508">
    <property type="term" value="P:proteolysis"/>
    <property type="evidence" value="ECO:0007669"/>
    <property type="project" value="InterPro"/>
</dbReference>
<evidence type="ECO:0000259" key="7">
    <source>
        <dbReference type="SMART" id="SM01264"/>
    </source>
</evidence>
<dbReference type="SMART" id="SM01264">
    <property type="entry name" value="M16C_associated"/>
    <property type="match status" value="1"/>
</dbReference>
<dbReference type="OrthoDB" id="4953at2759"/>
<dbReference type="InterPro" id="IPR007863">
    <property type="entry name" value="Peptidase_M16_C"/>
</dbReference>
<dbReference type="SUPFAM" id="SSF63411">
    <property type="entry name" value="LuxS/MPP-like metallohydrolase"/>
    <property type="match status" value="4"/>
</dbReference>
<proteinExistence type="inferred from homology"/>
<dbReference type="PANTHER" id="PTHR43016:SF16">
    <property type="entry name" value="METALLOPROTEASE, PUTATIVE (AFU_ORTHOLOGUE AFUA_4G07610)-RELATED"/>
    <property type="match status" value="1"/>
</dbReference>
<dbReference type="FunFam" id="3.30.830.10:FF:000031">
    <property type="entry name" value="Putative zinc metalloprotease"/>
    <property type="match status" value="1"/>
</dbReference>
<dbReference type="InterPro" id="IPR013578">
    <property type="entry name" value="Peptidase_M16C_assoc"/>
</dbReference>
<comment type="similarity">
    <text evidence="1">Belongs to the peptidase M16 family. PreP subfamily.</text>
</comment>
<gene>
    <name evidence="8" type="ORF">CU098_001495</name>
</gene>
<dbReference type="Pfam" id="PF05193">
    <property type="entry name" value="Peptidase_M16_C"/>
    <property type="match status" value="1"/>
</dbReference>
<evidence type="ECO:0000256" key="1">
    <source>
        <dbReference type="ARBA" id="ARBA00007575"/>
    </source>
</evidence>
<dbReference type="AlphaFoldDB" id="A0A367J7Q8"/>
<reference evidence="8 9" key="1">
    <citation type="journal article" date="2018" name="G3 (Bethesda)">
        <title>Phylogenetic and Phylogenomic Definition of Rhizopus Species.</title>
        <authorList>
            <person name="Gryganskyi A.P."/>
            <person name="Golan J."/>
            <person name="Dolatabadi S."/>
            <person name="Mondo S."/>
            <person name="Robb S."/>
            <person name="Idnurm A."/>
            <person name="Muszewska A."/>
            <person name="Steczkiewicz K."/>
            <person name="Masonjones S."/>
            <person name="Liao H.L."/>
            <person name="Gajdeczka M.T."/>
            <person name="Anike F."/>
            <person name="Vuek A."/>
            <person name="Anishchenko I.M."/>
            <person name="Voigt K."/>
            <person name="de Hoog G.S."/>
            <person name="Smith M.E."/>
            <person name="Heitman J."/>
            <person name="Vilgalys R."/>
            <person name="Stajich J.E."/>
        </authorList>
    </citation>
    <scope>NUCLEOTIDE SEQUENCE [LARGE SCALE GENOMIC DNA]</scope>
    <source>
        <strain evidence="8 9">LSU 92-RS-03</strain>
    </source>
</reference>
<evidence type="ECO:0000256" key="3">
    <source>
        <dbReference type="ARBA" id="ARBA00020167"/>
    </source>
</evidence>
<evidence type="ECO:0000313" key="8">
    <source>
        <dbReference type="EMBL" id="RCH85935.1"/>
    </source>
</evidence>